<dbReference type="SUPFAM" id="SSF54171">
    <property type="entry name" value="DNA-binding domain"/>
    <property type="match status" value="1"/>
</dbReference>
<accession>A0A6A3B4Z9</accession>
<dbReference type="Pfam" id="PF01429">
    <property type="entry name" value="MBD"/>
    <property type="match status" value="1"/>
</dbReference>
<feature type="compositionally biased region" description="Basic and acidic residues" evidence="6">
    <location>
        <begin position="108"/>
        <end position="129"/>
    </location>
</feature>
<keyword evidence="4" id="KW-0804">Transcription</keyword>
<evidence type="ECO:0000313" key="8">
    <source>
        <dbReference type="EMBL" id="KAE8710405.1"/>
    </source>
</evidence>
<keyword evidence="5" id="KW-0539">Nucleus</keyword>
<dbReference type="InterPro" id="IPR001739">
    <property type="entry name" value="Methyl_CpG_DNA-bd"/>
</dbReference>
<evidence type="ECO:0000256" key="1">
    <source>
        <dbReference type="ARBA" id="ARBA00004123"/>
    </source>
</evidence>
<protein>
    <submittedName>
        <fullName evidence="8">Methyl-CpG-binding domain-containing protein 11</fullName>
    </submittedName>
</protein>
<evidence type="ECO:0000256" key="4">
    <source>
        <dbReference type="ARBA" id="ARBA00023163"/>
    </source>
</evidence>
<evidence type="ECO:0000259" key="7">
    <source>
        <dbReference type="PROSITE" id="PS50982"/>
    </source>
</evidence>
<sequence>MANSVESGKEDAVCLELHAPPGWTKKGVVLSAVYAEEAGTPKKNGIIFIAPTGEEISSKRQLEQYLKANPGGPAVSEFDWGTGETPRRSARISEKVKQCRIGDCPEASETKDVNMEEAENKNKETKHGEDVNVSTNIKEGKENAEAVSEMLKGPQYTVEVNALDKGFEDATSEVKLQQPVDEAEKGLRPDQHDRPGIGVITDEIKNEVVGEEKAKLERSTVEPGGAMKDKELINCNEVQNITSVNGNGKKAEEAIRNGSN</sequence>
<dbReference type="EMBL" id="VEPZ02000929">
    <property type="protein sequence ID" value="KAE8710405.1"/>
    <property type="molecule type" value="Genomic_DNA"/>
</dbReference>
<keyword evidence="2" id="KW-0805">Transcription regulation</keyword>
<comment type="caution">
    <text evidence="8">The sequence shown here is derived from an EMBL/GenBank/DDBJ whole genome shotgun (WGS) entry which is preliminary data.</text>
</comment>
<feature type="region of interest" description="Disordered" evidence="6">
    <location>
        <begin position="107"/>
        <end position="129"/>
    </location>
</feature>
<evidence type="ECO:0000256" key="6">
    <source>
        <dbReference type="SAM" id="MobiDB-lite"/>
    </source>
</evidence>
<feature type="region of interest" description="Disordered" evidence="6">
    <location>
        <begin position="68"/>
        <end position="89"/>
    </location>
</feature>
<dbReference type="Proteomes" id="UP000436088">
    <property type="component" value="Unassembled WGS sequence"/>
</dbReference>
<evidence type="ECO:0000313" key="9">
    <source>
        <dbReference type="Proteomes" id="UP000436088"/>
    </source>
</evidence>
<dbReference type="InterPro" id="IPR016177">
    <property type="entry name" value="DNA-bd_dom_sf"/>
</dbReference>
<proteinExistence type="predicted"/>
<gene>
    <name evidence="8" type="ORF">F3Y22_tig00110321pilonHSYRG00117</name>
</gene>
<dbReference type="AlphaFoldDB" id="A0A6A3B4Z9"/>
<evidence type="ECO:0000256" key="5">
    <source>
        <dbReference type="ARBA" id="ARBA00023242"/>
    </source>
</evidence>
<name>A0A6A3B4Z9_HIBSY</name>
<dbReference type="GO" id="GO:0003677">
    <property type="term" value="F:DNA binding"/>
    <property type="evidence" value="ECO:0007669"/>
    <property type="project" value="UniProtKB-KW"/>
</dbReference>
<comment type="subcellular location">
    <subcellularLocation>
        <location evidence="1">Nucleus</location>
    </subcellularLocation>
</comment>
<dbReference type="PANTHER" id="PTHR33729">
    <property type="entry name" value="METHYL-CPG BINDING DOMAIN CONTAINING PROTEIN, EXPRESSED"/>
    <property type="match status" value="1"/>
</dbReference>
<dbReference type="GO" id="GO:0005634">
    <property type="term" value="C:nucleus"/>
    <property type="evidence" value="ECO:0007669"/>
    <property type="project" value="UniProtKB-SubCell"/>
</dbReference>
<evidence type="ECO:0000256" key="3">
    <source>
        <dbReference type="ARBA" id="ARBA00023125"/>
    </source>
</evidence>
<keyword evidence="9" id="KW-1185">Reference proteome</keyword>
<dbReference type="Gene3D" id="3.30.890.10">
    <property type="entry name" value="Methyl-cpg-binding Protein 2, Chain A"/>
    <property type="match status" value="1"/>
</dbReference>
<dbReference type="InterPro" id="IPR039622">
    <property type="entry name" value="MBD10/11"/>
</dbReference>
<dbReference type="PANTHER" id="PTHR33729:SF6">
    <property type="entry name" value="METHYL-CPG-BINDING DOMAIN-CONTAINING PROTEIN 11"/>
    <property type="match status" value="1"/>
</dbReference>
<dbReference type="PROSITE" id="PS50982">
    <property type="entry name" value="MBD"/>
    <property type="match status" value="1"/>
</dbReference>
<reference evidence="8" key="1">
    <citation type="submission" date="2019-09" db="EMBL/GenBank/DDBJ databases">
        <title>Draft genome information of white flower Hibiscus syriacus.</title>
        <authorList>
            <person name="Kim Y.-M."/>
        </authorList>
    </citation>
    <scope>NUCLEOTIDE SEQUENCE [LARGE SCALE GENOMIC DNA]</scope>
    <source>
        <strain evidence="8">YM2019G1</strain>
    </source>
</reference>
<feature type="domain" description="MBD" evidence="7">
    <location>
        <begin position="9"/>
        <end position="85"/>
    </location>
</feature>
<organism evidence="8 9">
    <name type="scientific">Hibiscus syriacus</name>
    <name type="common">Rose of Sharon</name>
    <dbReference type="NCBI Taxonomy" id="106335"/>
    <lineage>
        <taxon>Eukaryota</taxon>
        <taxon>Viridiplantae</taxon>
        <taxon>Streptophyta</taxon>
        <taxon>Embryophyta</taxon>
        <taxon>Tracheophyta</taxon>
        <taxon>Spermatophyta</taxon>
        <taxon>Magnoliopsida</taxon>
        <taxon>eudicotyledons</taxon>
        <taxon>Gunneridae</taxon>
        <taxon>Pentapetalae</taxon>
        <taxon>rosids</taxon>
        <taxon>malvids</taxon>
        <taxon>Malvales</taxon>
        <taxon>Malvaceae</taxon>
        <taxon>Malvoideae</taxon>
        <taxon>Hibiscus</taxon>
    </lineage>
</organism>
<evidence type="ECO:0000256" key="2">
    <source>
        <dbReference type="ARBA" id="ARBA00023015"/>
    </source>
</evidence>
<keyword evidence="3" id="KW-0238">DNA-binding</keyword>